<sequence length="108" mass="12664">MEPARKLSLSHQRQRLIETLQRINFGKIERIPFRDGQPELSDASKVFREHKFRSESGPNRHLATEDFAIKRQLVELFHYFDEQVDGEIELLEVQNGLPFRMTVIESAA</sequence>
<dbReference type="RefSeq" id="WP_145277279.1">
    <property type="nucleotide sequence ID" value="NZ_CP036272.1"/>
</dbReference>
<protein>
    <submittedName>
        <fullName evidence="1">Uncharacterized protein</fullName>
    </submittedName>
</protein>
<gene>
    <name evidence="1" type="ORF">SV7mr_50300</name>
</gene>
<name>A0A517T296_9BACT</name>
<accession>A0A517T296</accession>
<dbReference type="Proteomes" id="UP000315003">
    <property type="component" value="Chromosome"/>
</dbReference>
<evidence type="ECO:0000313" key="2">
    <source>
        <dbReference type="Proteomes" id="UP000315003"/>
    </source>
</evidence>
<keyword evidence="2" id="KW-1185">Reference proteome</keyword>
<dbReference type="OrthoDB" id="5402145at2"/>
<dbReference type="EMBL" id="CP036272">
    <property type="protein sequence ID" value="QDT62482.1"/>
    <property type="molecule type" value="Genomic_DNA"/>
</dbReference>
<evidence type="ECO:0000313" key="1">
    <source>
        <dbReference type="EMBL" id="QDT62482.1"/>
    </source>
</evidence>
<proteinExistence type="predicted"/>
<dbReference type="AlphaFoldDB" id="A0A517T296"/>
<organism evidence="1 2">
    <name type="scientific">Stieleria bergensis</name>
    <dbReference type="NCBI Taxonomy" id="2528025"/>
    <lineage>
        <taxon>Bacteria</taxon>
        <taxon>Pseudomonadati</taxon>
        <taxon>Planctomycetota</taxon>
        <taxon>Planctomycetia</taxon>
        <taxon>Pirellulales</taxon>
        <taxon>Pirellulaceae</taxon>
        <taxon>Stieleria</taxon>
    </lineage>
</organism>
<reference evidence="1 2" key="1">
    <citation type="submission" date="2019-02" db="EMBL/GenBank/DDBJ databases">
        <title>Deep-cultivation of Planctomycetes and their phenomic and genomic characterization uncovers novel biology.</title>
        <authorList>
            <person name="Wiegand S."/>
            <person name="Jogler M."/>
            <person name="Boedeker C."/>
            <person name="Pinto D."/>
            <person name="Vollmers J."/>
            <person name="Rivas-Marin E."/>
            <person name="Kohn T."/>
            <person name="Peeters S.H."/>
            <person name="Heuer A."/>
            <person name="Rast P."/>
            <person name="Oberbeckmann S."/>
            <person name="Bunk B."/>
            <person name="Jeske O."/>
            <person name="Meyerdierks A."/>
            <person name="Storesund J.E."/>
            <person name="Kallscheuer N."/>
            <person name="Luecker S."/>
            <person name="Lage O.M."/>
            <person name="Pohl T."/>
            <person name="Merkel B.J."/>
            <person name="Hornburger P."/>
            <person name="Mueller R.-W."/>
            <person name="Bruemmer F."/>
            <person name="Labrenz M."/>
            <person name="Spormann A.M."/>
            <person name="Op den Camp H."/>
            <person name="Overmann J."/>
            <person name="Amann R."/>
            <person name="Jetten M.S.M."/>
            <person name="Mascher T."/>
            <person name="Medema M.H."/>
            <person name="Devos D.P."/>
            <person name="Kaster A.-K."/>
            <person name="Ovreas L."/>
            <person name="Rohde M."/>
            <person name="Galperin M.Y."/>
            <person name="Jogler C."/>
        </authorList>
    </citation>
    <scope>NUCLEOTIDE SEQUENCE [LARGE SCALE GENOMIC DNA]</scope>
    <source>
        <strain evidence="1 2">SV_7m_r</strain>
    </source>
</reference>